<comment type="similarity">
    <text evidence="1">Belongs to the LysR transcriptional regulatory family.</text>
</comment>
<evidence type="ECO:0000259" key="5">
    <source>
        <dbReference type="PROSITE" id="PS50931"/>
    </source>
</evidence>
<dbReference type="Proteomes" id="UP000285324">
    <property type="component" value="Unassembled WGS sequence"/>
</dbReference>
<dbReference type="Pfam" id="PF03466">
    <property type="entry name" value="LysR_substrate"/>
    <property type="match status" value="1"/>
</dbReference>
<dbReference type="PANTHER" id="PTHR30537:SF72">
    <property type="entry name" value="LYSR FAMILY TRANSCRIPTIONAL REGULATOR"/>
    <property type="match status" value="1"/>
</dbReference>
<dbReference type="CDD" id="cd08476">
    <property type="entry name" value="PBP2_CrgA_like_7"/>
    <property type="match status" value="1"/>
</dbReference>
<dbReference type="GO" id="GO:0006351">
    <property type="term" value="P:DNA-templated transcription"/>
    <property type="evidence" value="ECO:0007669"/>
    <property type="project" value="TreeGrafter"/>
</dbReference>
<dbReference type="PROSITE" id="PS50931">
    <property type="entry name" value="HTH_LYSR"/>
    <property type="match status" value="1"/>
</dbReference>
<sequence length="292" mass="31827">MDSLNGIHAFVHAAQRGSYVAAAEHLGLSASAVGKSVARLEDRLGVRLLNRSTRRISLTEEGALYLERCLRIVNELDEAEAEVTRGREAPRGRLRVSVPAIGYRLLLPLLPEFTRRYPEIELELDFNDRIVDVIGEGLDAVIRSGDFADSRLRARPLRPYRFVVAGAPAYLAARGTPRAPGDLDGHARLAYRYPGTGQVQPWQFRDGPVAPAPAALSFNSVEALIGAAQAGLGLAYLPDFALRAALDEGRLATVLDDCLDAGGRFSVLWPDSRHPLPKLRAFVDFLAERLGA</sequence>
<dbReference type="EMBL" id="QVXO01000090">
    <property type="protein sequence ID" value="RPJ87942.1"/>
    <property type="molecule type" value="Genomic_DNA"/>
</dbReference>
<dbReference type="RefSeq" id="WP_118934960.1">
    <property type="nucleotide sequence ID" value="NZ_CP061008.1"/>
</dbReference>
<organism evidence="6 7">
    <name type="scientific">Alcaligenes xylosoxydans xylosoxydans</name>
    <name type="common">Achromobacter xylosoxidans</name>
    <dbReference type="NCBI Taxonomy" id="85698"/>
    <lineage>
        <taxon>Bacteria</taxon>
        <taxon>Pseudomonadati</taxon>
        <taxon>Pseudomonadota</taxon>
        <taxon>Betaproteobacteria</taxon>
        <taxon>Burkholderiales</taxon>
        <taxon>Alcaligenaceae</taxon>
        <taxon>Achromobacter</taxon>
    </lineage>
</organism>
<dbReference type="Gene3D" id="3.40.190.290">
    <property type="match status" value="1"/>
</dbReference>
<evidence type="ECO:0000256" key="4">
    <source>
        <dbReference type="ARBA" id="ARBA00023163"/>
    </source>
</evidence>
<evidence type="ECO:0000313" key="6">
    <source>
        <dbReference type="EMBL" id="RPJ87942.1"/>
    </source>
</evidence>
<name>A0A424W3S0_ALCXX</name>
<feature type="domain" description="HTH lysR-type" evidence="5">
    <location>
        <begin position="1"/>
        <end position="59"/>
    </location>
</feature>
<dbReference type="InterPro" id="IPR058163">
    <property type="entry name" value="LysR-type_TF_proteobact-type"/>
</dbReference>
<keyword evidence="2" id="KW-0805">Transcription regulation</keyword>
<dbReference type="AlphaFoldDB" id="A0A424W3S0"/>
<dbReference type="SUPFAM" id="SSF53850">
    <property type="entry name" value="Periplasmic binding protein-like II"/>
    <property type="match status" value="1"/>
</dbReference>
<evidence type="ECO:0000256" key="1">
    <source>
        <dbReference type="ARBA" id="ARBA00009437"/>
    </source>
</evidence>
<dbReference type="InterPro" id="IPR036388">
    <property type="entry name" value="WH-like_DNA-bd_sf"/>
</dbReference>
<evidence type="ECO:0000313" key="7">
    <source>
        <dbReference type="Proteomes" id="UP000285324"/>
    </source>
</evidence>
<dbReference type="GO" id="GO:0043565">
    <property type="term" value="F:sequence-specific DNA binding"/>
    <property type="evidence" value="ECO:0007669"/>
    <property type="project" value="TreeGrafter"/>
</dbReference>
<gene>
    <name evidence="6" type="ORF">DY367_30420</name>
</gene>
<dbReference type="PANTHER" id="PTHR30537">
    <property type="entry name" value="HTH-TYPE TRANSCRIPTIONAL REGULATOR"/>
    <property type="match status" value="1"/>
</dbReference>
<dbReference type="Pfam" id="PF00126">
    <property type="entry name" value="HTH_1"/>
    <property type="match status" value="1"/>
</dbReference>
<reference evidence="6 7" key="1">
    <citation type="submission" date="2018-08" db="EMBL/GenBank/DDBJ databases">
        <title>Achromobacter xylosoxidans Genome sequencing and assembly.</title>
        <authorList>
            <person name="Wang R."/>
            <person name="Rensing C."/>
            <person name="Li Y."/>
        </authorList>
    </citation>
    <scope>NUCLEOTIDE SEQUENCE [LARGE SCALE GENOMIC DNA]</scope>
    <source>
        <strain evidence="6 7">GD003A</strain>
    </source>
</reference>
<dbReference type="GO" id="GO:0003700">
    <property type="term" value="F:DNA-binding transcription factor activity"/>
    <property type="evidence" value="ECO:0007669"/>
    <property type="project" value="InterPro"/>
</dbReference>
<keyword evidence="4" id="KW-0804">Transcription</keyword>
<dbReference type="InterPro" id="IPR005119">
    <property type="entry name" value="LysR_subst-bd"/>
</dbReference>
<protein>
    <submittedName>
        <fullName evidence="6">LysR family transcriptional regulator</fullName>
    </submittedName>
</protein>
<dbReference type="InterPro" id="IPR000847">
    <property type="entry name" value="LysR_HTH_N"/>
</dbReference>
<dbReference type="FunFam" id="1.10.10.10:FF:000001">
    <property type="entry name" value="LysR family transcriptional regulator"/>
    <property type="match status" value="1"/>
</dbReference>
<dbReference type="OrthoDB" id="9110639at2"/>
<dbReference type="Gene3D" id="1.10.10.10">
    <property type="entry name" value="Winged helix-like DNA-binding domain superfamily/Winged helix DNA-binding domain"/>
    <property type="match status" value="1"/>
</dbReference>
<keyword evidence="3" id="KW-0238">DNA-binding</keyword>
<comment type="caution">
    <text evidence="6">The sequence shown here is derived from an EMBL/GenBank/DDBJ whole genome shotgun (WGS) entry which is preliminary data.</text>
</comment>
<dbReference type="InterPro" id="IPR036390">
    <property type="entry name" value="WH_DNA-bd_sf"/>
</dbReference>
<evidence type="ECO:0000256" key="2">
    <source>
        <dbReference type="ARBA" id="ARBA00023015"/>
    </source>
</evidence>
<dbReference type="SUPFAM" id="SSF46785">
    <property type="entry name" value="Winged helix' DNA-binding domain"/>
    <property type="match status" value="1"/>
</dbReference>
<accession>A0A424W3S0</accession>
<evidence type="ECO:0000256" key="3">
    <source>
        <dbReference type="ARBA" id="ARBA00023125"/>
    </source>
</evidence>
<proteinExistence type="inferred from homology"/>